<reference evidence="8 9" key="1">
    <citation type="journal article" date="2012" name="Genet. Mol. Biol.">
        <title>Analysis of 16S rRNA and mxaF genes revealing insights into Methylobacterium niche-specific plant association.</title>
        <authorList>
            <person name="Dourado M.N."/>
            <person name="Andreote F.D."/>
            <person name="Dini-Andreote F."/>
            <person name="Conti R."/>
            <person name="Araujo J.M."/>
            <person name="Araujo W.L."/>
        </authorList>
    </citation>
    <scope>NUCLEOTIDE SEQUENCE [LARGE SCALE GENOMIC DNA]</scope>
    <source>
        <strain evidence="8 9">SR1.6/4</strain>
    </source>
</reference>
<dbReference type="InterPro" id="IPR049453">
    <property type="entry name" value="Memb_transporter_dom"/>
</dbReference>
<evidence type="ECO:0000256" key="1">
    <source>
        <dbReference type="ARBA" id="ARBA00004141"/>
    </source>
</evidence>
<sequence length="214" mass="22673">MRAERESLGAQGERSAEEAAEDAAATREETRQADRDTSRIRWLGDQVTRLRKRLPLRRRFSGGLAHGVMSAAAAIVAYLPTQLLGLREGFWAAITAVAVAQTEFGATRSTARDQFTGATIGGVVGLGAYLGLGPSLPTYAAAVVLATLACWLFNVASACRLAGITATIILLVPHFGPVELMAGSRVVEVGWGVCVAIGTVWVVTRLNQRVGIKL</sequence>
<gene>
    <name evidence="8" type="ORF">MRSR164_01480</name>
</gene>
<evidence type="ECO:0000256" key="3">
    <source>
        <dbReference type="ARBA" id="ARBA00022989"/>
    </source>
</evidence>
<evidence type="ECO:0000313" key="9">
    <source>
        <dbReference type="Proteomes" id="UP001349262"/>
    </source>
</evidence>
<evidence type="ECO:0000256" key="4">
    <source>
        <dbReference type="ARBA" id="ARBA00023136"/>
    </source>
</evidence>
<keyword evidence="2 6" id="KW-0812">Transmembrane</keyword>
<protein>
    <submittedName>
        <fullName evidence="8">FUSC family protein</fullName>
    </submittedName>
</protein>
<evidence type="ECO:0000256" key="5">
    <source>
        <dbReference type="SAM" id="MobiDB-lite"/>
    </source>
</evidence>
<comment type="caution">
    <text evidence="8">The sequence shown here is derived from an EMBL/GenBank/DDBJ whole genome shotgun (WGS) entry which is preliminary data.</text>
</comment>
<keyword evidence="4 6" id="KW-0472">Membrane</keyword>
<feature type="domain" description="Integral membrane bound transporter" evidence="7">
    <location>
        <begin position="77"/>
        <end position="197"/>
    </location>
</feature>
<organism evidence="8 9">
    <name type="scientific">Methylobacterium radiotolerans</name>
    <dbReference type="NCBI Taxonomy" id="31998"/>
    <lineage>
        <taxon>Bacteria</taxon>
        <taxon>Pseudomonadati</taxon>
        <taxon>Pseudomonadota</taxon>
        <taxon>Alphaproteobacteria</taxon>
        <taxon>Hyphomicrobiales</taxon>
        <taxon>Methylobacteriaceae</taxon>
        <taxon>Methylobacterium</taxon>
    </lineage>
</organism>
<dbReference type="EMBL" id="MLBY01000002">
    <property type="protein sequence ID" value="MEE7455532.1"/>
    <property type="molecule type" value="Genomic_DNA"/>
</dbReference>
<feature type="transmembrane region" description="Helical" evidence="6">
    <location>
        <begin position="189"/>
        <end position="206"/>
    </location>
</feature>
<evidence type="ECO:0000313" key="8">
    <source>
        <dbReference type="EMBL" id="MEE7455532.1"/>
    </source>
</evidence>
<feature type="transmembrane region" description="Helical" evidence="6">
    <location>
        <begin position="60"/>
        <end position="79"/>
    </location>
</feature>
<comment type="subcellular location">
    <subcellularLocation>
        <location evidence="1">Membrane</location>
        <topology evidence="1">Multi-pass membrane protein</topology>
    </subcellularLocation>
</comment>
<dbReference type="Proteomes" id="UP001349262">
    <property type="component" value="Unassembled WGS sequence"/>
</dbReference>
<proteinExistence type="predicted"/>
<keyword evidence="9" id="KW-1185">Reference proteome</keyword>
<name>A0ABU7T4R2_9HYPH</name>
<keyword evidence="3 6" id="KW-1133">Transmembrane helix</keyword>
<feature type="region of interest" description="Disordered" evidence="5">
    <location>
        <begin position="1"/>
        <end position="36"/>
    </location>
</feature>
<feature type="compositionally biased region" description="Basic and acidic residues" evidence="5">
    <location>
        <begin position="24"/>
        <end position="36"/>
    </location>
</feature>
<evidence type="ECO:0000259" key="7">
    <source>
        <dbReference type="Pfam" id="PF13515"/>
    </source>
</evidence>
<accession>A0ABU7T4R2</accession>
<evidence type="ECO:0000256" key="6">
    <source>
        <dbReference type="SAM" id="Phobius"/>
    </source>
</evidence>
<dbReference type="Pfam" id="PF13515">
    <property type="entry name" value="FUSC_2"/>
    <property type="match status" value="1"/>
</dbReference>
<feature type="transmembrane region" description="Helical" evidence="6">
    <location>
        <begin position="161"/>
        <end position="177"/>
    </location>
</feature>
<evidence type="ECO:0000256" key="2">
    <source>
        <dbReference type="ARBA" id="ARBA00022692"/>
    </source>
</evidence>